<comment type="catalytic activity">
    <reaction evidence="11 12">
        <text>L-aspartate 4-semialdehyde + pyruvate = (2S,4S)-4-hydroxy-2,3,4,5-tetrahydrodipicolinate + H2O + H(+)</text>
        <dbReference type="Rhea" id="RHEA:34171"/>
        <dbReference type="ChEBI" id="CHEBI:15361"/>
        <dbReference type="ChEBI" id="CHEBI:15377"/>
        <dbReference type="ChEBI" id="CHEBI:15378"/>
        <dbReference type="ChEBI" id="CHEBI:67139"/>
        <dbReference type="ChEBI" id="CHEBI:537519"/>
        <dbReference type="EC" id="4.3.3.7"/>
    </reaction>
</comment>
<evidence type="ECO:0000313" key="18">
    <source>
        <dbReference type="Proteomes" id="UP000009236"/>
    </source>
</evidence>
<dbReference type="InterPro" id="IPR005263">
    <property type="entry name" value="DapA"/>
</dbReference>
<keyword evidence="8 12" id="KW-0457">Lysine biosynthesis</keyword>
<dbReference type="KEGG" id="iva:Isova_1233"/>
<feature type="site" description="Part of a proton relay during catalysis" evidence="12">
    <location>
        <position position="76"/>
    </location>
</feature>
<protein>
    <recommendedName>
        <fullName evidence="4 12">4-hydroxy-tetrahydrodipicolinate synthase</fullName>
        <shortName evidence="12">HTPA synthase</shortName>
        <ecNumber evidence="4 12">4.3.3.7</ecNumber>
    </recommendedName>
</protein>
<dbReference type="GO" id="GO:0019877">
    <property type="term" value="P:diaminopimelate biosynthetic process"/>
    <property type="evidence" value="ECO:0007669"/>
    <property type="project" value="UniProtKB-UniRule"/>
</dbReference>
<evidence type="ECO:0000256" key="14">
    <source>
        <dbReference type="PIRSR" id="PIRSR001365-1"/>
    </source>
</evidence>
<dbReference type="AlphaFoldDB" id="F6FSD5"/>
<dbReference type="HAMAP" id="MF_00418">
    <property type="entry name" value="DapA"/>
    <property type="match status" value="1"/>
</dbReference>
<comment type="function">
    <text evidence="1 12">Catalyzes the condensation of (S)-aspartate-beta-semialdehyde [(S)-ASA] and pyruvate to 4-hydroxy-tetrahydrodipicolinate (HTPA).</text>
</comment>
<feature type="site" description="Part of a proton relay during catalysis" evidence="12">
    <location>
        <position position="139"/>
    </location>
</feature>
<comment type="pathway">
    <text evidence="2 12">Amino-acid biosynthesis; L-lysine biosynthesis via DAP pathway; (S)-tetrahydrodipicolinate from L-aspartate: step 3/4.</text>
</comment>
<evidence type="ECO:0000256" key="12">
    <source>
        <dbReference type="HAMAP-Rule" id="MF_00418"/>
    </source>
</evidence>
<name>F6FSD5_ISOV2</name>
<sequence>MGQRVPARSGLAVGPAGGRYGVPMTLPATPARPFGAVLTAMVTPMSRDGEVDLEAAARLATRLVDEGNDGVVLSGTTGEAPTTHAPEKAELVRAVVEAVGDRAVVVAGAGSNDTVHAVRMAEQAAEAGADGLLVVSPYYSRPTQEGLYRHFATIADATDLPVMLYDIPGRAGVRIAPATYERIAAHPRVVATKDATGDVAAVPGLRARTGLAWYSGDDGLLLPFLAHGAVGIVSVSAHLVGRQFAEAVRRFDAGDHAGALEVFASTLPVVEAMNGAGAQAVMVKAALEVLGVHDNRELRLPNVAATDDDVAQVRDALAASGLLTVSGASAATTLP</sequence>
<dbReference type="eggNOG" id="COG0329">
    <property type="taxonomic scope" value="Bacteria"/>
</dbReference>
<dbReference type="CDD" id="cd00950">
    <property type="entry name" value="DHDPS"/>
    <property type="match status" value="1"/>
</dbReference>
<evidence type="ECO:0000256" key="8">
    <source>
        <dbReference type="ARBA" id="ARBA00023154"/>
    </source>
</evidence>
<dbReference type="HOGENOM" id="CLU_049343_7_1_11"/>
<dbReference type="InterPro" id="IPR013785">
    <property type="entry name" value="Aldolase_TIM"/>
</dbReference>
<evidence type="ECO:0000256" key="6">
    <source>
        <dbReference type="ARBA" id="ARBA00022605"/>
    </source>
</evidence>
<reference evidence="17 18" key="1">
    <citation type="submission" date="2011-05" db="EMBL/GenBank/DDBJ databases">
        <title>Complete sequence of Isoptericola variabilis 225.</title>
        <authorList>
            <consortium name="US DOE Joint Genome Institute"/>
            <person name="Lucas S."/>
            <person name="Han J."/>
            <person name="Lapidus A."/>
            <person name="Cheng J.-F."/>
            <person name="Goodwin L."/>
            <person name="Pitluck S."/>
            <person name="Peters L."/>
            <person name="Mikhailova N."/>
            <person name="Zeytun A."/>
            <person name="Han C."/>
            <person name="Tapia R."/>
            <person name="Land M."/>
            <person name="Hauser L."/>
            <person name="Kyrpides N."/>
            <person name="Ivanova N."/>
            <person name="Pagani I."/>
            <person name="Siebers A."/>
            <person name="Allgaier M."/>
            <person name="Thelen M."/>
            <person name="Hugenholtz P."/>
            <person name="Gladden J."/>
            <person name="Woyke T."/>
        </authorList>
    </citation>
    <scope>NUCLEOTIDE SEQUENCE [LARGE SCALE GENOMIC DNA]</scope>
    <source>
        <strain evidence="18">225</strain>
    </source>
</reference>
<dbReference type="NCBIfam" id="TIGR00674">
    <property type="entry name" value="dapA"/>
    <property type="match status" value="1"/>
</dbReference>
<dbReference type="SMART" id="SM01130">
    <property type="entry name" value="DHDPS"/>
    <property type="match status" value="1"/>
</dbReference>
<proteinExistence type="inferred from homology"/>
<evidence type="ECO:0000256" key="2">
    <source>
        <dbReference type="ARBA" id="ARBA00005120"/>
    </source>
</evidence>
<evidence type="ECO:0000256" key="16">
    <source>
        <dbReference type="SAM" id="MobiDB-lite"/>
    </source>
</evidence>
<evidence type="ECO:0000256" key="11">
    <source>
        <dbReference type="ARBA" id="ARBA00047836"/>
    </source>
</evidence>
<dbReference type="EMBL" id="CP002810">
    <property type="protein sequence ID" value="AEG44002.1"/>
    <property type="molecule type" value="Genomic_DNA"/>
</dbReference>
<dbReference type="Gene3D" id="3.20.20.70">
    <property type="entry name" value="Aldolase class I"/>
    <property type="match status" value="1"/>
</dbReference>
<keyword evidence="9 12" id="KW-0456">Lyase</keyword>
<keyword evidence="5 12" id="KW-0963">Cytoplasm</keyword>
<evidence type="ECO:0000256" key="10">
    <source>
        <dbReference type="ARBA" id="ARBA00023270"/>
    </source>
</evidence>
<dbReference type="PANTHER" id="PTHR12128">
    <property type="entry name" value="DIHYDRODIPICOLINATE SYNTHASE"/>
    <property type="match status" value="1"/>
</dbReference>
<feature type="binding site" evidence="12 15">
    <location>
        <position position="77"/>
    </location>
    <ligand>
        <name>pyruvate</name>
        <dbReference type="ChEBI" id="CHEBI:15361"/>
    </ligand>
</feature>
<dbReference type="InterPro" id="IPR020624">
    <property type="entry name" value="Schiff_base-form_aldolases_CS"/>
</dbReference>
<feature type="region of interest" description="Disordered" evidence="16">
    <location>
        <begin position="1"/>
        <end position="20"/>
    </location>
</feature>
<dbReference type="PROSITE" id="PS00665">
    <property type="entry name" value="DHDPS_1"/>
    <property type="match status" value="1"/>
</dbReference>
<comment type="similarity">
    <text evidence="3 12 13">Belongs to the DapA family.</text>
</comment>
<evidence type="ECO:0000313" key="17">
    <source>
        <dbReference type="EMBL" id="AEG44002.1"/>
    </source>
</evidence>
<keyword evidence="7 12" id="KW-0220">Diaminopimelate biosynthesis</keyword>
<feature type="active site" description="Schiff-base intermediate with substrate" evidence="12 14">
    <location>
        <position position="193"/>
    </location>
</feature>
<keyword evidence="18" id="KW-1185">Reference proteome</keyword>
<accession>F6FSD5</accession>
<dbReference type="Proteomes" id="UP000009236">
    <property type="component" value="Chromosome"/>
</dbReference>
<dbReference type="PRINTS" id="PR00146">
    <property type="entry name" value="DHPICSNTHASE"/>
</dbReference>
<evidence type="ECO:0000256" key="4">
    <source>
        <dbReference type="ARBA" id="ARBA00012086"/>
    </source>
</evidence>
<keyword evidence="10 12" id="KW-0704">Schiff base</keyword>
<keyword evidence="6 12" id="KW-0028">Amino-acid biosynthesis</keyword>
<evidence type="ECO:0000256" key="1">
    <source>
        <dbReference type="ARBA" id="ARBA00003294"/>
    </source>
</evidence>
<evidence type="ECO:0000256" key="3">
    <source>
        <dbReference type="ARBA" id="ARBA00007592"/>
    </source>
</evidence>
<dbReference type="SUPFAM" id="SSF51569">
    <property type="entry name" value="Aldolase"/>
    <property type="match status" value="1"/>
</dbReference>
<evidence type="ECO:0000256" key="9">
    <source>
        <dbReference type="ARBA" id="ARBA00023239"/>
    </source>
</evidence>
<gene>
    <name evidence="12" type="primary">dapA</name>
    <name evidence="17" type="ordered locus">Isova_1233</name>
</gene>
<evidence type="ECO:0000256" key="15">
    <source>
        <dbReference type="PIRSR" id="PIRSR001365-2"/>
    </source>
</evidence>
<feature type="active site" description="Proton donor/acceptor" evidence="12 14">
    <location>
        <position position="165"/>
    </location>
</feature>
<dbReference type="InterPro" id="IPR002220">
    <property type="entry name" value="DapA-like"/>
</dbReference>
<dbReference type="GO" id="GO:0005829">
    <property type="term" value="C:cytosol"/>
    <property type="evidence" value="ECO:0007669"/>
    <property type="project" value="TreeGrafter"/>
</dbReference>
<comment type="subcellular location">
    <subcellularLocation>
        <location evidence="12">Cytoplasm</location>
    </subcellularLocation>
</comment>
<feature type="binding site" evidence="12 15">
    <location>
        <position position="233"/>
    </location>
    <ligand>
        <name>pyruvate</name>
        <dbReference type="ChEBI" id="CHEBI:15361"/>
    </ligand>
</feature>
<comment type="caution">
    <text evidence="12">Was originally thought to be a dihydrodipicolinate synthase (DHDPS), catalyzing the condensation of (S)-aspartate-beta-semialdehyde [(S)-ASA] and pyruvate to dihydrodipicolinate (DHDP). However, it was shown in E.coli that the product of the enzymatic reaction is not dihydrodipicolinate but in fact (4S)-4-hydroxy-2,3,4,5-tetrahydro-(2S)-dipicolinic acid (HTPA), and that the consecutive dehydration reaction leading to DHDP is not spontaneous but catalyzed by DapB.</text>
</comment>
<dbReference type="PANTHER" id="PTHR12128:SF66">
    <property type="entry name" value="4-HYDROXY-2-OXOGLUTARATE ALDOLASE, MITOCHONDRIAL"/>
    <property type="match status" value="1"/>
</dbReference>
<organism evidence="18">
    <name type="scientific">Isoptericola variabilis (strain 225)</name>
    <dbReference type="NCBI Taxonomy" id="743718"/>
    <lineage>
        <taxon>Bacteria</taxon>
        <taxon>Bacillati</taxon>
        <taxon>Actinomycetota</taxon>
        <taxon>Actinomycetes</taxon>
        <taxon>Micrococcales</taxon>
        <taxon>Promicromonosporaceae</taxon>
        <taxon>Isoptericola</taxon>
    </lineage>
</organism>
<evidence type="ECO:0000256" key="7">
    <source>
        <dbReference type="ARBA" id="ARBA00022915"/>
    </source>
</evidence>
<comment type="subunit">
    <text evidence="12">Homotetramer; dimer of dimers.</text>
</comment>
<dbReference type="Pfam" id="PF00701">
    <property type="entry name" value="DHDPS"/>
    <property type="match status" value="1"/>
</dbReference>
<dbReference type="EC" id="4.3.3.7" evidence="4 12"/>
<evidence type="ECO:0000256" key="5">
    <source>
        <dbReference type="ARBA" id="ARBA00022490"/>
    </source>
</evidence>
<dbReference type="GO" id="GO:0009089">
    <property type="term" value="P:lysine biosynthetic process via diaminopimelate"/>
    <property type="evidence" value="ECO:0007669"/>
    <property type="project" value="UniProtKB-UniRule"/>
</dbReference>
<dbReference type="PIRSF" id="PIRSF001365">
    <property type="entry name" value="DHDPS"/>
    <property type="match status" value="1"/>
</dbReference>
<dbReference type="STRING" id="743718.Isova_1233"/>
<dbReference type="UniPathway" id="UPA00034">
    <property type="reaction ID" value="UER00017"/>
</dbReference>
<dbReference type="GO" id="GO:0008840">
    <property type="term" value="F:4-hydroxy-tetrahydrodipicolinate synthase activity"/>
    <property type="evidence" value="ECO:0007669"/>
    <property type="project" value="UniProtKB-UniRule"/>
</dbReference>
<evidence type="ECO:0000256" key="13">
    <source>
        <dbReference type="PIRNR" id="PIRNR001365"/>
    </source>
</evidence>